<evidence type="ECO:0000313" key="2">
    <source>
        <dbReference type="EMBL" id="RSD25504.1"/>
    </source>
</evidence>
<evidence type="ECO:0000313" key="3">
    <source>
        <dbReference type="Proteomes" id="UP000279911"/>
    </source>
</evidence>
<dbReference type="InterPro" id="IPR048147">
    <property type="entry name" value="CBO0543-like"/>
</dbReference>
<dbReference type="EMBL" id="RSFW01000019">
    <property type="protein sequence ID" value="RSD25504.1"/>
    <property type="molecule type" value="Genomic_DNA"/>
</dbReference>
<feature type="transmembrane region" description="Helical" evidence="1">
    <location>
        <begin position="58"/>
        <end position="80"/>
    </location>
</feature>
<keyword evidence="1" id="KW-0472">Membrane</keyword>
<sequence length="167" mass="20193">MFHAAIITGGIILSIKRGKWHKWKELLPTFYYWALFSCFYEYIALMGNKHLWQFDKSFISLFVTESMYTFFFYPSMIILFLGNYPSDTTKKIWHYIRWISISLVIEALARKLGAIKFDHGWSMIWEVFFYSTMYPMLRLHYKKPLAALILSLFFVIFYLMVFDYQLL</sequence>
<dbReference type="NCBIfam" id="NF041644">
    <property type="entry name" value="CBO0543_fam"/>
    <property type="match status" value="1"/>
</dbReference>
<keyword evidence="1" id="KW-1133">Transmembrane helix</keyword>
<evidence type="ECO:0000256" key="1">
    <source>
        <dbReference type="SAM" id="Phobius"/>
    </source>
</evidence>
<dbReference type="Proteomes" id="UP000279911">
    <property type="component" value="Unassembled WGS sequence"/>
</dbReference>
<comment type="caution">
    <text evidence="2">The sequence shown here is derived from an EMBL/GenBank/DDBJ whole genome shotgun (WGS) entry which is preliminary data.</text>
</comment>
<protein>
    <submittedName>
        <fullName evidence="2">Uncharacterized protein</fullName>
    </submittedName>
</protein>
<proteinExistence type="predicted"/>
<organism evidence="2 3">
    <name type="scientific">Mesobacillus subterraneus</name>
    <dbReference type="NCBI Taxonomy" id="285983"/>
    <lineage>
        <taxon>Bacteria</taxon>
        <taxon>Bacillati</taxon>
        <taxon>Bacillota</taxon>
        <taxon>Bacilli</taxon>
        <taxon>Bacillales</taxon>
        <taxon>Bacillaceae</taxon>
        <taxon>Mesobacillus</taxon>
    </lineage>
</organism>
<accession>A0A427TMC1</accession>
<feature type="transmembrane region" description="Helical" evidence="1">
    <location>
        <begin position="145"/>
        <end position="164"/>
    </location>
</feature>
<keyword evidence="1" id="KW-0812">Transmembrane</keyword>
<reference evidence="3" key="1">
    <citation type="submission" date="2018-12" db="EMBL/GenBank/DDBJ databases">
        <title>Bacillus chawlae sp. nov., Bacillus glennii sp. nov., and Bacillus saganii sp. nov. Isolated from the Vehicle Assembly Building at Kennedy Space Center where the Viking Spacecraft were Assembled.</title>
        <authorList>
            <person name="Seuylemezian A."/>
            <person name="Vaishampayan P."/>
        </authorList>
    </citation>
    <scope>NUCLEOTIDE SEQUENCE [LARGE SCALE GENOMIC DNA]</scope>
    <source>
        <strain evidence="3">DSM 13966</strain>
    </source>
</reference>
<feature type="transmembrane region" description="Helical" evidence="1">
    <location>
        <begin position="30"/>
        <end position="46"/>
    </location>
</feature>
<dbReference type="RefSeq" id="WP_125481223.1">
    <property type="nucleotide sequence ID" value="NZ_RSFW01000019.1"/>
</dbReference>
<gene>
    <name evidence="2" type="ORF">EJA10_17005</name>
</gene>
<dbReference type="OrthoDB" id="2628935at2"/>
<name>A0A427TMC1_9BACI</name>
<dbReference type="AlphaFoldDB" id="A0A427TMC1"/>